<comment type="caution">
    <text evidence="1">The sequence shown here is derived from an EMBL/GenBank/DDBJ whole genome shotgun (WGS) entry which is preliminary data.</text>
</comment>
<keyword evidence="2" id="KW-1185">Reference proteome</keyword>
<evidence type="ECO:0000313" key="1">
    <source>
        <dbReference type="EMBL" id="KAK0712242.1"/>
    </source>
</evidence>
<protein>
    <submittedName>
        <fullName evidence="1">Uncharacterized protein</fullName>
    </submittedName>
</protein>
<proteinExistence type="predicted"/>
<accession>A0AA40AAD3</accession>
<gene>
    <name evidence="1" type="ORF">B0T21DRAFT_376233</name>
</gene>
<sequence length="122" mass="12949">MYVCLVRPLLFDFASGEEPGRGWGYSGDAYLVLLCTNGYVSAQSGSLPGATHRLCSTARNLPHSSFLGLVSCHRCSTGDTVVAVLEAELSIRGRSTRGGKPLGDHLLHSLQAALQILNPTCC</sequence>
<dbReference type="Proteomes" id="UP001172159">
    <property type="component" value="Unassembled WGS sequence"/>
</dbReference>
<name>A0AA40AAD3_9PEZI</name>
<organism evidence="1 2">
    <name type="scientific">Apiosordaria backusii</name>
    <dbReference type="NCBI Taxonomy" id="314023"/>
    <lineage>
        <taxon>Eukaryota</taxon>
        <taxon>Fungi</taxon>
        <taxon>Dikarya</taxon>
        <taxon>Ascomycota</taxon>
        <taxon>Pezizomycotina</taxon>
        <taxon>Sordariomycetes</taxon>
        <taxon>Sordariomycetidae</taxon>
        <taxon>Sordariales</taxon>
        <taxon>Lasiosphaeriaceae</taxon>
        <taxon>Apiosordaria</taxon>
    </lineage>
</organism>
<reference evidence="1" key="1">
    <citation type="submission" date="2023-06" db="EMBL/GenBank/DDBJ databases">
        <title>Genome-scale phylogeny and comparative genomics of the fungal order Sordariales.</title>
        <authorList>
            <consortium name="Lawrence Berkeley National Laboratory"/>
            <person name="Hensen N."/>
            <person name="Bonometti L."/>
            <person name="Westerberg I."/>
            <person name="Brannstrom I.O."/>
            <person name="Guillou S."/>
            <person name="Cros-Aarteil S."/>
            <person name="Calhoun S."/>
            <person name="Haridas S."/>
            <person name="Kuo A."/>
            <person name="Mondo S."/>
            <person name="Pangilinan J."/>
            <person name="Riley R."/>
            <person name="Labutti K."/>
            <person name="Andreopoulos B."/>
            <person name="Lipzen A."/>
            <person name="Chen C."/>
            <person name="Yanf M."/>
            <person name="Daum C."/>
            <person name="Ng V."/>
            <person name="Clum A."/>
            <person name="Steindorff A."/>
            <person name="Ohm R."/>
            <person name="Martin F."/>
            <person name="Silar P."/>
            <person name="Natvig D."/>
            <person name="Lalanne C."/>
            <person name="Gautier V."/>
            <person name="Ament-Velasquez S.L."/>
            <person name="Kruys A."/>
            <person name="Hutchinson M.I."/>
            <person name="Powell A.J."/>
            <person name="Barry K."/>
            <person name="Miller A.N."/>
            <person name="Grigoriev I.V."/>
            <person name="Debuchy R."/>
            <person name="Gladieux P."/>
            <person name="Thoren M.H."/>
            <person name="Johannesson H."/>
        </authorList>
    </citation>
    <scope>NUCLEOTIDE SEQUENCE</scope>
    <source>
        <strain evidence="1">CBS 540.89</strain>
    </source>
</reference>
<dbReference type="EMBL" id="JAUKTV010000016">
    <property type="protein sequence ID" value="KAK0712242.1"/>
    <property type="molecule type" value="Genomic_DNA"/>
</dbReference>
<dbReference type="AlphaFoldDB" id="A0AA40AAD3"/>
<evidence type="ECO:0000313" key="2">
    <source>
        <dbReference type="Proteomes" id="UP001172159"/>
    </source>
</evidence>